<evidence type="ECO:0000256" key="3">
    <source>
        <dbReference type="ARBA" id="ARBA00022643"/>
    </source>
</evidence>
<dbReference type="PROSITE" id="PS00557">
    <property type="entry name" value="FMN_HYDROXY_ACID_DH_1"/>
    <property type="match status" value="1"/>
</dbReference>
<dbReference type="GO" id="GO:0010181">
    <property type="term" value="F:FMN binding"/>
    <property type="evidence" value="ECO:0007669"/>
    <property type="project" value="InterPro"/>
</dbReference>
<feature type="binding site" evidence="7">
    <location>
        <position position="133"/>
    </location>
    <ligand>
        <name>glyoxylate</name>
        <dbReference type="ChEBI" id="CHEBI:36655"/>
    </ligand>
</feature>
<dbReference type="PIRSF" id="PIRSF000138">
    <property type="entry name" value="Al-hdrx_acd_dh"/>
    <property type="match status" value="1"/>
</dbReference>
<evidence type="ECO:0000256" key="6">
    <source>
        <dbReference type="PIRSR" id="PIRSR000138-1"/>
    </source>
</evidence>
<dbReference type="InterPro" id="IPR013785">
    <property type="entry name" value="Aldolase_TIM"/>
</dbReference>
<evidence type="ECO:0000256" key="7">
    <source>
        <dbReference type="PIRSR" id="PIRSR000138-2"/>
    </source>
</evidence>
<evidence type="ECO:0000313" key="9">
    <source>
        <dbReference type="EMBL" id="TGY88391.1"/>
    </source>
</evidence>
<dbReference type="SUPFAM" id="SSF51395">
    <property type="entry name" value="FMN-linked oxidoreductases"/>
    <property type="match status" value="1"/>
</dbReference>
<proteinExistence type="inferred from homology"/>
<keyword evidence="10" id="KW-1185">Reference proteome</keyword>
<feature type="binding site" evidence="7">
    <location>
        <position position="168"/>
    </location>
    <ligand>
        <name>glyoxylate</name>
        <dbReference type="ChEBI" id="CHEBI:36655"/>
    </ligand>
</feature>
<dbReference type="GO" id="GO:0004459">
    <property type="term" value="F:L-lactate dehydrogenase (NAD+) activity"/>
    <property type="evidence" value="ECO:0007669"/>
    <property type="project" value="UniProtKB-EC"/>
</dbReference>
<feature type="binding site" evidence="7">
    <location>
        <position position="285"/>
    </location>
    <ligand>
        <name>glyoxylate</name>
        <dbReference type="ChEBI" id="CHEBI:36655"/>
    </ligand>
</feature>
<evidence type="ECO:0000256" key="4">
    <source>
        <dbReference type="ARBA" id="ARBA00023002"/>
    </source>
</evidence>
<evidence type="ECO:0000259" key="8">
    <source>
        <dbReference type="PROSITE" id="PS51349"/>
    </source>
</evidence>
<dbReference type="InterPro" id="IPR012133">
    <property type="entry name" value="Alpha-hydoxy_acid_DH_FMN"/>
</dbReference>
<dbReference type="Gene3D" id="3.20.20.70">
    <property type="entry name" value="Aldolase class I"/>
    <property type="match status" value="1"/>
</dbReference>
<feature type="domain" description="FMN hydroxy acid dehydrogenase" evidence="8">
    <location>
        <begin position="2"/>
        <end position="378"/>
    </location>
</feature>
<feature type="binding site" evidence="7">
    <location>
        <position position="159"/>
    </location>
    <ligand>
        <name>FMN</name>
        <dbReference type="ChEBI" id="CHEBI:58210"/>
    </ligand>
</feature>
<sequence length="378" mass="40906">MAKLDRIVSYEDYRRAARARLPRILFDYIDGGSYDEVTLARNTAAFRAAELVQRVMVDVSGIDSAITPFGETLSMPLVLAPVGFAGMYARRGEVQAARAAARASIPFCLSTVGICSIDEVARGAGTPPWFQLYMIRDRAWCAEMLARAREAGCRVLVLTADLQAPGARYRDVRSGMMRTLGPAEHLARLGEGVRKAGWSLDVFARGRPHSFGNLDGVLARGTSFPEAWRFIAENFDPSLNWDDLAFVREHWKGPIVLKGVMTREDARLAVEHELDAIVVSNHGGRQLDGAPATLSVLPGIAEAVDGRLEVLVDGGVRSGLDVLKAVRHGARACLIGRPWAFALAAAGEAGVAKMLETWRAELKTAQVLSAATRLQPGG</sequence>
<protein>
    <submittedName>
        <fullName evidence="9">L-lactate dehydrogenase</fullName>
        <ecNumber evidence="9">1.1.1.27</ecNumber>
    </submittedName>
</protein>
<dbReference type="FunFam" id="3.20.20.70:FF:000029">
    <property type="entry name" value="L-lactate dehydrogenase"/>
    <property type="match status" value="1"/>
</dbReference>
<dbReference type="PANTHER" id="PTHR10578:SF85">
    <property type="entry name" value="L-LACTATE DEHYDROGENASE"/>
    <property type="match status" value="1"/>
</dbReference>
<evidence type="ECO:0000256" key="2">
    <source>
        <dbReference type="ARBA" id="ARBA00022630"/>
    </source>
</evidence>
<dbReference type="AlphaFoldDB" id="A0A4S2GZM7"/>
<dbReference type="CDD" id="cd02809">
    <property type="entry name" value="alpha_hydroxyacid_oxid_FMN"/>
    <property type="match status" value="1"/>
</dbReference>
<dbReference type="EC" id="1.1.1.27" evidence="9"/>
<dbReference type="InterPro" id="IPR037396">
    <property type="entry name" value="FMN_HAD"/>
</dbReference>
<comment type="similarity">
    <text evidence="5">Belongs to the FMN-dependent alpha-hydroxy acid dehydrogenase family.</text>
</comment>
<dbReference type="GO" id="GO:0009060">
    <property type="term" value="P:aerobic respiration"/>
    <property type="evidence" value="ECO:0007669"/>
    <property type="project" value="TreeGrafter"/>
</dbReference>
<dbReference type="Proteomes" id="UP000308054">
    <property type="component" value="Unassembled WGS sequence"/>
</dbReference>
<comment type="caution">
    <text evidence="9">The sequence shown here is derived from an EMBL/GenBank/DDBJ whole genome shotgun (WGS) entry which is preliminary data.</text>
</comment>
<feature type="binding site" evidence="7">
    <location>
        <begin position="336"/>
        <end position="337"/>
    </location>
    <ligand>
        <name>FMN</name>
        <dbReference type="ChEBI" id="CHEBI:58210"/>
    </ligand>
</feature>
<dbReference type="NCBIfam" id="NF008398">
    <property type="entry name" value="PRK11197.1"/>
    <property type="match status" value="1"/>
</dbReference>
<keyword evidence="3 7" id="KW-0288">FMN</keyword>
<gene>
    <name evidence="9" type="ORF">E5163_11260</name>
</gene>
<feature type="binding site" evidence="7">
    <location>
        <begin position="81"/>
        <end position="83"/>
    </location>
    <ligand>
        <name>FMN</name>
        <dbReference type="ChEBI" id="CHEBI:58210"/>
    </ligand>
</feature>
<dbReference type="PROSITE" id="PS51349">
    <property type="entry name" value="FMN_HYDROXY_ACID_DH_2"/>
    <property type="match status" value="1"/>
</dbReference>
<evidence type="ECO:0000256" key="1">
    <source>
        <dbReference type="ARBA" id="ARBA00001917"/>
    </source>
</evidence>
<accession>A0A4S2GZM7</accession>
<feature type="binding site" evidence="7">
    <location>
        <position position="258"/>
    </location>
    <ligand>
        <name>FMN</name>
        <dbReference type="ChEBI" id="CHEBI:58210"/>
    </ligand>
</feature>
<feature type="binding site" evidence="7">
    <location>
        <begin position="313"/>
        <end position="317"/>
    </location>
    <ligand>
        <name>FMN</name>
        <dbReference type="ChEBI" id="CHEBI:58210"/>
    </ligand>
</feature>
<feature type="binding site" evidence="7">
    <location>
        <position position="131"/>
    </location>
    <ligand>
        <name>FMN</name>
        <dbReference type="ChEBI" id="CHEBI:58210"/>
    </ligand>
</feature>
<dbReference type="InterPro" id="IPR008259">
    <property type="entry name" value="FMN_hydac_DH_AS"/>
</dbReference>
<feature type="binding site" evidence="7">
    <location>
        <position position="280"/>
    </location>
    <ligand>
        <name>FMN</name>
        <dbReference type="ChEBI" id="CHEBI:58210"/>
    </ligand>
</feature>
<dbReference type="InterPro" id="IPR000262">
    <property type="entry name" value="FMN-dep_DH"/>
</dbReference>
<dbReference type="PANTHER" id="PTHR10578">
    <property type="entry name" value="S -2-HYDROXY-ACID OXIDASE-RELATED"/>
    <property type="match status" value="1"/>
</dbReference>
<keyword evidence="2 7" id="KW-0285">Flavoprotein</keyword>
<dbReference type="Pfam" id="PF01070">
    <property type="entry name" value="FMN_dh"/>
    <property type="match status" value="1"/>
</dbReference>
<feature type="binding site" evidence="7">
    <location>
        <position position="28"/>
    </location>
    <ligand>
        <name>glyoxylate</name>
        <dbReference type="ChEBI" id="CHEBI:36655"/>
    </ligand>
</feature>
<feature type="binding site" evidence="7">
    <location>
        <position position="110"/>
    </location>
    <ligand>
        <name>FMN</name>
        <dbReference type="ChEBI" id="CHEBI:58210"/>
    </ligand>
</feature>
<feature type="binding site" evidence="7">
    <location>
        <position position="282"/>
    </location>
    <ligand>
        <name>glyoxylate</name>
        <dbReference type="ChEBI" id="CHEBI:36655"/>
    </ligand>
</feature>
<organism evidence="9 10">
    <name type="scientific">Marinicauda algicola</name>
    <dbReference type="NCBI Taxonomy" id="2029849"/>
    <lineage>
        <taxon>Bacteria</taxon>
        <taxon>Pseudomonadati</taxon>
        <taxon>Pseudomonadota</taxon>
        <taxon>Alphaproteobacteria</taxon>
        <taxon>Maricaulales</taxon>
        <taxon>Maricaulaceae</taxon>
        <taxon>Marinicauda</taxon>
    </lineage>
</organism>
<keyword evidence="4 9" id="KW-0560">Oxidoreductase</keyword>
<evidence type="ECO:0000256" key="5">
    <source>
        <dbReference type="ARBA" id="ARBA00024042"/>
    </source>
</evidence>
<dbReference type="OrthoDB" id="9770452at2"/>
<dbReference type="EMBL" id="SRXW01000003">
    <property type="protein sequence ID" value="TGY88391.1"/>
    <property type="molecule type" value="Genomic_DNA"/>
</dbReference>
<reference evidence="9 10" key="1">
    <citation type="journal article" date="2017" name="Int. J. Syst. Evol. Microbiol.">
        <title>Marinicauda algicola sp. nov., isolated from a marine red alga Rhodosorus marinus.</title>
        <authorList>
            <person name="Jeong S.E."/>
            <person name="Jeon S.H."/>
            <person name="Chun B.H."/>
            <person name="Kim D.W."/>
            <person name="Jeon C.O."/>
        </authorList>
    </citation>
    <scope>NUCLEOTIDE SEQUENCE [LARGE SCALE GENOMIC DNA]</scope>
    <source>
        <strain evidence="9 10">JCM 31718</strain>
    </source>
</reference>
<comment type="cofactor">
    <cofactor evidence="1">
        <name>FMN</name>
        <dbReference type="ChEBI" id="CHEBI:58210"/>
    </cofactor>
</comment>
<evidence type="ECO:0000313" key="10">
    <source>
        <dbReference type="Proteomes" id="UP000308054"/>
    </source>
</evidence>
<feature type="active site" description="Proton acceptor" evidence="6">
    <location>
        <position position="282"/>
    </location>
</feature>
<name>A0A4S2GZM7_9PROT</name>
<dbReference type="RefSeq" id="WP_135996237.1">
    <property type="nucleotide sequence ID" value="NZ_CP071057.1"/>
</dbReference>
<dbReference type="GO" id="GO:0005886">
    <property type="term" value="C:plasma membrane"/>
    <property type="evidence" value="ECO:0007669"/>
    <property type="project" value="TreeGrafter"/>
</dbReference>